<keyword evidence="1 5" id="KW-0808">Transferase</keyword>
<feature type="region of interest" description="Disordered" evidence="3">
    <location>
        <begin position="212"/>
        <end position="260"/>
    </location>
</feature>
<dbReference type="PANTHER" id="PTHR43877">
    <property type="entry name" value="AMINOALKYLPHOSPHONATE N-ACETYLTRANSFERASE-RELATED-RELATED"/>
    <property type="match status" value="1"/>
</dbReference>
<dbReference type="SUPFAM" id="SSF55729">
    <property type="entry name" value="Acyl-CoA N-acyltransferases (Nat)"/>
    <property type="match status" value="1"/>
</dbReference>
<dbReference type="PROSITE" id="PS51186">
    <property type="entry name" value="GNAT"/>
    <property type="match status" value="1"/>
</dbReference>
<dbReference type="GO" id="GO:0016747">
    <property type="term" value="F:acyltransferase activity, transferring groups other than amino-acyl groups"/>
    <property type="evidence" value="ECO:0007669"/>
    <property type="project" value="InterPro"/>
</dbReference>
<dbReference type="InterPro" id="IPR050832">
    <property type="entry name" value="Bact_Acetyltransf"/>
</dbReference>
<reference evidence="5 6" key="1">
    <citation type="submission" date="2018-10" db="EMBL/GenBank/DDBJ databases">
        <title>Isolation, diversity and antifungal activity of actinobacteria from wheat.</title>
        <authorList>
            <person name="Han C."/>
        </authorList>
    </citation>
    <scope>NUCLEOTIDE SEQUENCE [LARGE SCALE GENOMIC DNA]</scope>
    <source>
        <strain evidence="5 6">NEAU-YY56</strain>
    </source>
</reference>
<feature type="compositionally biased region" description="Low complexity" evidence="3">
    <location>
        <begin position="216"/>
        <end position="240"/>
    </location>
</feature>
<evidence type="ECO:0000256" key="2">
    <source>
        <dbReference type="ARBA" id="ARBA00023315"/>
    </source>
</evidence>
<evidence type="ECO:0000313" key="5">
    <source>
        <dbReference type="EMBL" id="RMI13194.1"/>
    </source>
</evidence>
<comment type="caution">
    <text evidence="5">The sequence shown here is derived from an EMBL/GenBank/DDBJ whole genome shotgun (WGS) entry which is preliminary data.</text>
</comment>
<gene>
    <name evidence="5" type="ORF">EBM89_05480</name>
</gene>
<dbReference type="OrthoDB" id="5192872at2"/>
<evidence type="ECO:0000259" key="4">
    <source>
        <dbReference type="PROSITE" id="PS51186"/>
    </source>
</evidence>
<feature type="compositionally biased region" description="Basic residues" evidence="3">
    <location>
        <begin position="8"/>
        <end position="27"/>
    </location>
</feature>
<dbReference type="AlphaFoldDB" id="A0A3M2JJC3"/>
<evidence type="ECO:0000313" key="6">
    <source>
        <dbReference type="Proteomes" id="UP000269289"/>
    </source>
</evidence>
<dbReference type="EMBL" id="RFFI01000020">
    <property type="protein sequence ID" value="RMI13194.1"/>
    <property type="molecule type" value="Genomic_DNA"/>
</dbReference>
<organism evidence="5 6">
    <name type="scientific">Cellulomonas triticagri</name>
    <dbReference type="NCBI Taxonomy" id="2483352"/>
    <lineage>
        <taxon>Bacteria</taxon>
        <taxon>Bacillati</taxon>
        <taxon>Actinomycetota</taxon>
        <taxon>Actinomycetes</taxon>
        <taxon>Micrococcales</taxon>
        <taxon>Cellulomonadaceae</taxon>
        <taxon>Cellulomonas</taxon>
    </lineage>
</organism>
<dbReference type="CDD" id="cd04301">
    <property type="entry name" value="NAT_SF"/>
    <property type="match status" value="1"/>
</dbReference>
<dbReference type="InterPro" id="IPR000182">
    <property type="entry name" value="GNAT_dom"/>
</dbReference>
<sequence>MPRGAQQVRRHRRRPCRRHGNGGRRTVRTPVAVRPARPQDLDVLVSLSLAARAESLVGSQLCTDDGDRLRHQIGALVAEPGALGLVGLLDDEVCGLVLARIVGPSLFTDEVTVSIEAVFVAEGARRRGVGHALLGGVVEEAQRVGASDVLAVPLPGARGMLRFLARLGFAPAAAHRVVSTEVLQRRLDADGATPARRAGRVGLDDLIARRRRARAGRTSGASATAGTAAAEARQSRASTSMQVSRAEQTRRPRGSTTTTS</sequence>
<dbReference type="Pfam" id="PF00583">
    <property type="entry name" value="Acetyltransf_1"/>
    <property type="match status" value="1"/>
</dbReference>
<feature type="region of interest" description="Disordered" evidence="3">
    <location>
        <begin position="1"/>
        <end position="28"/>
    </location>
</feature>
<evidence type="ECO:0000256" key="1">
    <source>
        <dbReference type="ARBA" id="ARBA00022679"/>
    </source>
</evidence>
<feature type="domain" description="N-acetyltransferase" evidence="4">
    <location>
        <begin position="31"/>
        <end position="188"/>
    </location>
</feature>
<accession>A0A3M2JJC3</accession>
<evidence type="ECO:0000256" key="3">
    <source>
        <dbReference type="SAM" id="MobiDB-lite"/>
    </source>
</evidence>
<dbReference type="InterPro" id="IPR016181">
    <property type="entry name" value="Acyl_CoA_acyltransferase"/>
</dbReference>
<keyword evidence="2" id="KW-0012">Acyltransferase</keyword>
<keyword evidence="6" id="KW-1185">Reference proteome</keyword>
<dbReference type="Proteomes" id="UP000269289">
    <property type="component" value="Unassembled WGS sequence"/>
</dbReference>
<name>A0A3M2JJC3_9CELL</name>
<protein>
    <submittedName>
        <fullName evidence="5">GNAT family N-acetyltransferase</fullName>
    </submittedName>
</protein>
<dbReference type="Gene3D" id="3.40.630.30">
    <property type="match status" value="1"/>
</dbReference>
<proteinExistence type="predicted"/>